<reference evidence="3 4" key="1">
    <citation type="submission" date="2020-07" db="EMBL/GenBank/DDBJ databases">
        <title>Sequencing the genomes of 1000 actinobacteria strains.</title>
        <authorList>
            <person name="Klenk H.-P."/>
        </authorList>
    </citation>
    <scope>NUCLEOTIDE SEQUENCE [LARGE SCALE GENOMIC DNA]</scope>
    <source>
        <strain evidence="3 4">DSM 19970</strain>
    </source>
</reference>
<keyword evidence="2" id="KW-1133">Transmembrane helix</keyword>
<feature type="transmembrane region" description="Helical" evidence="2">
    <location>
        <begin position="78"/>
        <end position="98"/>
    </location>
</feature>
<dbReference type="Proteomes" id="UP000547973">
    <property type="component" value="Unassembled WGS sequence"/>
</dbReference>
<dbReference type="EMBL" id="JACBZO010000001">
    <property type="protein sequence ID" value="NYI40912.1"/>
    <property type="molecule type" value="Genomic_DNA"/>
</dbReference>
<feature type="region of interest" description="Disordered" evidence="1">
    <location>
        <begin position="210"/>
        <end position="310"/>
    </location>
</feature>
<evidence type="ECO:0000313" key="4">
    <source>
        <dbReference type="Proteomes" id="UP000547973"/>
    </source>
</evidence>
<sequence length="310" mass="31105">MTTSHLTDRDIEAVFAGSTMREPELVAIQELFSSMRETLVVDPPADHVSAFAAVLAQAAIDAPPMAKAKASNSWRKRLVAIGVAVGISAFGVAGAAVANEAAPGDTLYGVDKALESVGILDGGTSERLQESQVLASRGDVNGAVALTAKALDADGQHEAAVALERAVVAVKSQSSGGDVRAQVSSMLAWMSQQKRGADFGAQVSEHAKEIASANAHSKANPPAEPGSKANPPAEPGSKANPPAEPGSKANPPAEPGSKANPPAEPGSKANPPAEPGSKANPPADPGSKANPPADPGSKANPPAPADGKKS</sequence>
<evidence type="ECO:0000256" key="2">
    <source>
        <dbReference type="SAM" id="Phobius"/>
    </source>
</evidence>
<keyword evidence="2" id="KW-0812">Transmembrane</keyword>
<accession>A0A7Y9Z8R3</accession>
<comment type="caution">
    <text evidence="3">The sequence shown here is derived from an EMBL/GenBank/DDBJ whole genome shotgun (WGS) entry which is preliminary data.</text>
</comment>
<dbReference type="OrthoDB" id="5149686at2"/>
<evidence type="ECO:0000313" key="3">
    <source>
        <dbReference type="EMBL" id="NYI40912.1"/>
    </source>
</evidence>
<dbReference type="RefSeq" id="WP_062075887.1">
    <property type="nucleotide sequence ID" value="NZ_BBRC01000014.1"/>
</dbReference>
<dbReference type="AlphaFoldDB" id="A0A7Y9Z8R3"/>
<gene>
    <name evidence="3" type="ORF">BKA03_001031</name>
</gene>
<organism evidence="3 4">
    <name type="scientific">Demequina lutea</name>
    <dbReference type="NCBI Taxonomy" id="431489"/>
    <lineage>
        <taxon>Bacteria</taxon>
        <taxon>Bacillati</taxon>
        <taxon>Actinomycetota</taxon>
        <taxon>Actinomycetes</taxon>
        <taxon>Micrococcales</taxon>
        <taxon>Demequinaceae</taxon>
        <taxon>Demequina</taxon>
    </lineage>
</organism>
<name>A0A7Y9Z8R3_9MICO</name>
<evidence type="ECO:0008006" key="5">
    <source>
        <dbReference type="Google" id="ProtNLM"/>
    </source>
</evidence>
<keyword evidence="2" id="KW-0472">Membrane</keyword>
<keyword evidence="4" id="KW-1185">Reference proteome</keyword>
<protein>
    <recommendedName>
        <fullName evidence="5">DUF5667 domain-containing protein</fullName>
    </recommendedName>
</protein>
<evidence type="ECO:0000256" key="1">
    <source>
        <dbReference type="SAM" id="MobiDB-lite"/>
    </source>
</evidence>
<proteinExistence type="predicted"/>